<dbReference type="SMART" id="SM01103">
    <property type="entry name" value="CRS1_YhbY"/>
    <property type="match status" value="3"/>
</dbReference>
<keyword evidence="7" id="KW-0809">Transit peptide</keyword>
<comment type="caution">
    <text evidence="13">The sequence shown here is derived from an EMBL/GenBank/DDBJ whole genome shotgun (WGS) entry which is preliminary data.</text>
</comment>
<evidence type="ECO:0000259" key="12">
    <source>
        <dbReference type="PROSITE" id="PS51295"/>
    </source>
</evidence>
<keyword evidence="9" id="KW-0687">Ribonucleoprotein</keyword>
<evidence type="ECO:0000256" key="5">
    <source>
        <dbReference type="ARBA" id="ARBA00022737"/>
    </source>
</evidence>
<evidence type="ECO:0000256" key="1">
    <source>
        <dbReference type="ARBA" id="ARBA00004229"/>
    </source>
</evidence>
<evidence type="ECO:0000256" key="10">
    <source>
        <dbReference type="PROSITE-ProRule" id="PRU00626"/>
    </source>
</evidence>
<keyword evidence="4" id="KW-0507">mRNA processing</keyword>
<dbReference type="Pfam" id="PF01985">
    <property type="entry name" value="CRS1_YhbY"/>
    <property type="match status" value="3"/>
</dbReference>
<evidence type="ECO:0000256" key="6">
    <source>
        <dbReference type="ARBA" id="ARBA00022884"/>
    </source>
</evidence>
<feature type="region of interest" description="Disordered" evidence="11">
    <location>
        <begin position="293"/>
        <end position="327"/>
    </location>
</feature>
<dbReference type="InterPro" id="IPR035920">
    <property type="entry name" value="YhbY-like_sf"/>
</dbReference>
<gene>
    <name evidence="13" type="ORF">E5676_scaffold453G001730</name>
</gene>
<dbReference type="EMBL" id="SSTD01013395">
    <property type="protein sequence ID" value="TYK06679.1"/>
    <property type="molecule type" value="Genomic_DNA"/>
</dbReference>
<feature type="domain" description="CRM" evidence="12">
    <location>
        <begin position="616"/>
        <end position="716"/>
    </location>
</feature>
<dbReference type="GO" id="GO:1990904">
    <property type="term" value="C:ribonucleoprotein complex"/>
    <property type="evidence" value="ECO:0007669"/>
    <property type="project" value="UniProtKB-KW"/>
</dbReference>
<dbReference type="SUPFAM" id="SSF75471">
    <property type="entry name" value="YhbY-like"/>
    <property type="match status" value="3"/>
</dbReference>
<evidence type="ECO:0000256" key="7">
    <source>
        <dbReference type="ARBA" id="ARBA00022946"/>
    </source>
</evidence>
<protein>
    <submittedName>
        <fullName evidence="13">Chloroplastic group IIA intron splicing facilitator CRS1</fullName>
    </submittedName>
</protein>
<dbReference type="Proteomes" id="UP000321947">
    <property type="component" value="Unassembled WGS sequence"/>
</dbReference>
<feature type="compositionally biased region" description="Basic and acidic residues" evidence="11">
    <location>
        <begin position="89"/>
        <end position="105"/>
    </location>
</feature>
<evidence type="ECO:0000256" key="8">
    <source>
        <dbReference type="ARBA" id="ARBA00023187"/>
    </source>
</evidence>
<keyword evidence="5" id="KW-0677">Repeat</keyword>
<dbReference type="PROSITE" id="PS51295">
    <property type="entry name" value="CRM"/>
    <property type="match status" value="3"/>
</dbReference>
<dbReference type="Gene3D" id="3.30.110.60">
    <property type="entry name" value="YhbY-like"/>
    <property type="match status" value="3"/>
</dbReference>
<organism evidence="13 14">
    <name type="scientific">Cucumis melo var. makuwa</name>
    <name type="common">Oriental melon</name>
    <dbReference type="NCBI Taxonomy" id="1194695"/>
    <lineage>
        <taxon>Eukaryota</taxon>
        <taxon>Viridiplantae</taxon>
        <taxon>Streptophyta</taxon>
        <taxon>Embryophyta</taxon>
        <taxon>Tracheophyta</taxon>
        <taxon>Spermatophyta</taxon>
        <taxon>Magnoliopsida</taxon>
        <taxon>eudicotyledons</taxon>
        <taxon>Gunneridae</taxon>
        <taxon>Pentapetalae</taxon>
        <taxon>rosids</taxon>
        <taxon>fabids</taxon>
        <taxon>Cucurbitales</taxon>
        <taxon>Cucurbitaceae</taxon>
        <taxon>Benincaseae</taxon>
        <taxon>Cucumis</taxon>
    </lineage>
</organism>
<dbReference type="PANTHER" id="PTHR31846">
    <property type="entry name" value="CRS1 / YHBY (CRM) DOMAIN-CONTAINING PROTEIN"/>
    <property type="match status" value="1"/>
</dbReference>
<evidence type="ECO:0000256" key="3">
    <source>
        <dbReference type="ARBA" id="ARBA00022640"/>
    </source>
</evidence>
<dbReference type="InterPro" id="IPR045278">
    <property type="entry name" value="CRS1/CFM2/CFM3"/>
</dbReference>
<evidence type="ECO:0000256" key="11">
    <source>
        <dbReference type="SAM" id="MobiDB-lite"/>
    </source>
</evidence>
<sequence>MLPTTSFSSPLPTILIPPSFRSHSSLLHLSTHHPISATFTPSQSSVLSEPPSISNAALNLRTAPWMKAPLHLQTQQEEGVDPANPKRRNGSDRNGGDKCSRALGDRGIEKTGKYAMRRIAKSIGKLRRNGDLGETRMNLEEVEFGDFDLEGFEESGTRRRMPWEKDDDGIVFRRMKKKTMTSAELNLDRLLLERLKAKASKMEKWVKVNKVGVTQDVVNNIQLKWERNELAMLKFDVPLSRNMDRAREIVEMKTGGMVVWSKKNALVVYRGCNYPLNLKPSTKMQVDSSCSKTQVLQQNPVKVETDTHSSLSGHYESGLDQSRNDDDGEWEEASSFFLMRHGNLQPLSGSLYERETDRLLDDLGPRFIDWWMHKPLPVDADMLPEVVPGYMPPFRRCPPYTKQNLTDAGLQHLRKLAHSLPTHFVLGRNRGLQGLAGAILKLWEKSMIAKIALKWGVPNTNNEQMAFELKKLTGGTLLLRNKFLIILYRGNDFLPVGVADSIIQRELELQRWQLHEENSRLKASEFFCFDTGNMEERGKAGTLSDFKDVTVEYEDLSTESTESKLQAEAKRGKIIRELRMQERRLKILNFKVEKSTKELTKLNASWSRVEPDADQELITNEERICFRKMGLKMDSCLTLGRRGVFDGVIEGLHQHWKHREVVKVITMQRALNQVNYTAKLLEAESGGILVSVDKLKEGYAIIIFRGKNYKRPLHSVSKNLLTKRKALSRSLEMQRIGSLKFFANQRQQQISELQLELVFEECIRSPCEQSLLGRGPIFNNGCFKTVKTTKKLRWSGRNSLDVVEHKWICLLQFWNGYCK</sequence>
<comment type="subcellular location">
    <subcellularLocation>
        <location evidence="1">Plastid</location>
        <location evidence="1">Chloroplast</location>
    </subcellularLocation>
</comment>
<dbReference type="GO" id="GO:0006397">
    <property type="term" value="P:mRNA processing"/>
    <property type="evidence" value="ECO:0007669"/>
    <property type="project" value="UniProtKB-KW"/>
</dbReference>
<dbReference type="GO" id="GO:0003729">
    <property type="term" value="F:mRNA binding"/>
    <property type="evidence" value="ECO:0007669"/>
    <property type="project" value="InterPro"/>
</dbReference>
<evidence type="ECO:0000256" key="2">
    <source>
        <dbReference type="ARBA" id="ARBA00022528"/>
    </source>
</evidence>
<feature type="domain" description="CRM" evidence="12">
    <location>
        <begin position="185"/>
        <end position="281"/>
    </location>
</feature>
<dbReference type="AlphaFoldDB" id="A0A5D3C8J4"/>
<name>A0A5D3C8J4_CUCMM</name>
<keyword evidence="2" id="KW-0150">Chloroplast</keyword>
<keyword evidence="8" id="KW-0508">mRNA splicing</keyword>
<reference evidence="13 14" key="1">
    <citation type="submission" date="2019-08" db="EMBL/GenBank/DDBJ databases">
        <title>Draft genome sequences of two oriental melons (Cucumis melo L. var makuwa).</title>
        <authorList>
            <person name="Kwon S.-Y."/>
        </authorList>
    </citation>
    <scope>NUCLEOTIDE SEQUENCE [LARGE SCALE GENOMIC DNA]</scope>
    <source>
        <strain evidence="14">cv. Chang Bougi</strain>
        <tissue evidence="13">Leaf</tissue>
    </source>
</reference>
<evidence type="ECO:0000313" key="14">
    <source>
        <dbReference type="Proteomes" id="UP000321947"/>
    </source>
</evidence>
<keyword evidence="6 10" id="KW-0694">RNA-binding</keyword>
<feature type="domain" description="CRM" evidence="12">
    <location>
        <begin position="403"/>
        <end position="500"/>
    </location>
</feature>
<evidence type="ECO:0000256" key="9">
    <source>
        <dbReference type="ARBA" id="ARBA00023274"/>
    </source>
</evidence>
<dbReference type="InterPro" id="IPR001890">
    <property type="entry name" value="RNA-binding_CRM"/>
</dbReference>
<dbReference type="PANTHER" id="PTHR31846:SF10">
    <property type="entry name" value="CHLOROPLASTIC GROUP IIA INTRON SPLICING FACILITATOR CRS1, CHLOROPLASTIC"/>
    <property type="match status" value="1"/>
</dbReference>
<proteinExistence type="predicted"/>
<dbReference type="GO" id="GO:0009507">
    <property type="term" value="C:chloroplast"/>
    <property type="evidence" value="ECO:0007669"/>
    <property type="project" value="UniProtKB-SubCell"/>
</dbReference>
<evidence type="ECO:0000256" key="4">
    <source>
        <dbReference type="ARBA" id="ARBA00022664"/>
    </source>
</evidence>
<dbReference type="GO" id="GO:0000373">
    <property type="term" value="P:Group II intron splicing"/>
    <property type="evidence" value="ECO:0007669"/>
    <property type="project" value="UniProtKB-ARBA"/>
</dbReference>
<evidence type="ECO:0000313" key="13">
    <source>
        <dbReference type="EMBL" id="TYK06679.1"/>
    </source>
</evidence>
<dbReference type="FunFam" id="3.30.110.60:FF:000002">
    <property type="entry name" value="CRS2-associated factor 1, chloroplastic"/>
    <property type="match status" value="1"/>
</dbReference>
<accession>A0A5D3C8J4</accession>
<keyword evidence="3" id="KW-0934">Plastid</keyword>
<feature type="region of interest" description="Disordered" evidence="11">
    <location>
        <begin position="74"/>
        <end position="105"/>
    </location>
</feature>